<organism evidence="2 3">
    <name type="scientific">Lophiotrema nucula</name>
    <dbReference type="NCBI Taxonomy" id="690887"/>
    <lineage>
        <taxon>Eukaryota</taxon>
        <taxon>Fungi</taxon>
        <taxon>Dikarya</taxon>
        <taxon>Ascomycota</taxon>
        <taxon>Pezizomycotina</taxon>
        <taxon>Dothideomycetes</taxon>
        <taxon>Pleosporomycetidae</taxon>
        <taxon>Pleosporales</taxon>
        <taxon>Lophiotremataceae</taxon>
        <taxon>Lophiotrema</taxon>
    </lineage>
</organism>
<evidence type="ECO:0000313" key="2">
    <source>
        <dbReference type="EMBL" id="KAF2106977.1"/>
    </source>
</evidence>
<dbReference type="EMBL" id="ML977358">
    <property type="protein sequence ID" value="KAF2106977.1"/>
    <property type="molecule type" value="Genomic_DNA"/>
</dbReference>
<accession>A0A6A5YKW4</accession>
<sequence>MSGFWAPDIPECPVPKNDTELINNLKALQWFQGQSVEIELVELIVAFGGEERFEEHFECYGVNGGWRLKKPSRIRTSVLSELSNQFLFRLESEGQYWCSPSTFPNPIFFPIKLPVTDEEIASFKKSGVYNDYVSKYGVENDRRPVPTEEQKMKYDQDQKERKEASQKAQAEREARFRNAGTNQG</sequence>
<gene>
    <name evidence="2" type="ORF">BDV96DRAFT_654307</name>
</gene>
<keyword evidence="3" id="KW-1185">Reference proteome</keyword>
<evidence type="ECO:0000256" key="1">
    <source>
        <dbReference type="SAM" id="MobiDB-lite"/>
    </source>
</evidence>
<evidence type="ECO:0000313" key="3">
    <source>
        <dbReference type="Proteomes" id="UP000799770"/>
    </source>
</evidence>
<proteinExistence type="predicted"/>
<feature type="compositionally biased region" description="Basic and acidic residues" evidence="1">
    <location>
        <begin position="139"/>
        <end position="176"/>
    </location>
</feature>
<reference evidence="2" key="1">
    <citation type="journal article" date="2020" name="Stud. Mycol.">
        <title>101 Dothideomycetes genomes: a test case for predicting lifestyles and emergence of pathogens.</title>
        <authorList>
            <person name="Haridas S."/>
            <person name="Albert R."/>
            <person name="Binder M."/>
            <person name="Bloem J."/>
            <person name="Labutti K."/>
            <person name="Salamov A."/>
            <person name="Andreopoulos B."/>
            <person name="Baker S."/>
            <person name="Barry K."/>
            <person name="Bills G."/>
            <person name="Bluhm B."/>
            <person name="Cannon C."/>
            <person name="Castanera R."/>
            <person name="Culley D."/>
            <person name="Daum C."/>
            <person name="Ezra D."/>
            <person name="Gonzalez J."/>
            <person name="Henrissat B."/>
            <person name="Kuo A."/>
            <person name="Liang C."/>
            <person name="Lipzen A."/>
            <person name="Lutzoni F."/>
            <person name="Magnuson J."/>
            <person name="Mondo S."/>
            <person name="Nolan M."/>
            <person name="Ohm R."/>
            <person name="Pangilinan J."/>
            <person name="Park H.-J."/>
            <person name="Ramirez L."/>
            <person name="Alfaro M."/>
            <person name="Sun H."/>
            <person name="Tritt A."/>
            <person name="Yoshinaga Y."/>
            <person name="Zwiers L.-H."/>
            <person name="Turgeon B."/>
            <person name="Goodwin S."/>
            <person name="Spatafora J."/>
            <person name="Crous P."/>
            <person name="Grigoriev I."/>
        </authorList>
    </citation>
    <scope>NUCLEOTIDE SEQUENCE</scope>
    <source>
        <strain evidence="2">CBS 627.86</strain>
    </source>
</reference>
<name>A0A6A5YKW4_9PLEO</name>
<feature type="region of interest" description="Disordered" evidence="1">
    <location>
        <begin position="139"/>
        <end position="184"/>
    </location>
</feature>
<dbReference type="AlphaFoldDB" id="A0A6A5YKW4"/>
<dbReference type="Proteomes" id="UP000799770">
    <property type="component" value="Unassembled WGS sequence"/>
</dbReference>
<protein>
    <submittedName>
        <fullName evidence="2">Uncharacterized protein</fullName>
    </submittedName>
</protein>